<dbReference type="STRING" id="1416779.SAMN05444409_2091"/>
<dbReference type="Proteomes" id="UP000185207">
    <property type="component" value="Unassembled WGS sequence"/>
</dbReference>
<feature type="transmembrane region" description="Helical" evidence="5">
    <location>
        <begin position="120"/>
        <end position="140"/>
    </location>
</feature>
<evidence type="ECO:0000256" key="5">
    <source>
        <dbReference type="SAM" id="Phobius"/>
    </source>
</evidence>
<dbReference type="EMBL" id="FSRK01000001">
    <property type="protein sequence ID" value="SIO11744.1"/>
    <property type="molecule type" value="Genomic_DNA"/>
</dbReference>
<dbReference type="GO" id="GO:0016020">
    <property type="term" value="C:membrane"/>
    <property type="evidence" value="ECO:0007669"/>
    <property type="project" value="UniProtKB-SubCell"/>
</dbReference>
<feature type="transmembrane region" description="Helical" evidence="5">
    <location>
        <begin position="89"/>
        <end position="108"/>
    </location>
</feature>
<accession>A0A1N6GW43</accession>
<gene>
    <name evidence="6" type="ORF">SAMN05444409_2091</name>
</gene>
<dbReference type="RefSeq" id="WP_074235192.1">
    <property type="nucleotide sequence ID" value="NZ_FSRK01000001.1"/>
</dbReference>
<evidence type="ECO:0000256" key="4">
    <source>
        <dbReference type="ARBA" id="ARBA00023136"/>
    </source>
</evidence>
<sequence>MKEFIIYKQHLVAILATIKKPSVLIPAVGVVSLSNFEKAFFLLLILMLADYVTGIMASWNQWEKSDKTTKFWNTGFTSEKTRLSIIKSVTYFLFIILTYGIEIIFKIKSFGSNQYTEHEVTLTLVAIAISCAIEFYSIFFENLPKAGFDIWNYLKKMTGKAKKTVTTVKEITNGNNDNSSST</sequence>
<keyword evidence="4 5" id="KW-0472">Membrane</keyword>
<keyword evidence="7" id="KW-1185">Reference proteome</keyword>
<dbReference type="InterPro" id="IPR006480">
    <property type="entry name" value="Phage_holin_4_1"/>
</dbReference>
<evidence type="ECO:0000256" key="3">
    <source>
        <dbReference type="ARBA" id="ARBA00022989"/>
    </source>
</evidence>
<reference evidence="7" key="1">
    <citation type="submission" date="2016-11" db="EMBL/GenBank/DDBJ databases">
        <authorList>
            <person name="Varghese N."/>
            <person name="Submissions S."/>
        </authorList>
    </citation>
    <scope>NUCLEOTIDE SEQUENCE [LARGE SCALE GENOMIC DNA]</scope>
    <source>
        <strain evidence="7">DSM 27623</strain>
    </source>
</reference>
<comment type="subcellular location">
    <subcellularLocation>
        <location evidence="1">Membrane</location>
        <topology evidence="1">Multi-pass membrane protein</topology>
    </subcellularLocation>
</comment>
<evidence type="ECO:0000256" key="1">
    <source>
        <dbReference type="ARBA" id="ARBA00004141"/>
    </source>
</evidence>
<evidence type="ECO:0000313" key="6">
    <source>
        <dbReference type="EMBL" id="SIO11744.1"/>
    </source>
</evidence>
<organism evidence="6 7">
    <name type="scientific">Epilithonimonas zeae</name>
    <dbReference type="NCBI Taxonomy" id="1416779"/>
    <lineage>
        <taxon>Bacteria</taxon>
        <taxon>Pseudomonadati</taxon>
        <taxon>Bacteroidota</taxon>
        <taxon>Flavobacteriia</taxon>
        <taxon>Flavobacteriales</taxon>
        <taxon>Weeksellaceae</taxon>
        <taxon>Chryseobacterium group</taxon>
        <taxon>Epilithonimonas</taxon>
    </lineage>
</organism>
<keyword evidence="2 5" id="KW-0812">Transmembrane</keyword>
<evidence type="ECO:0000256" key="2">
    <source>
        <dbReference type="ARBA" id="ARBA00022692"/>
    </source>
</evidence>
<dbReference type="AlphaFoldDB" id="A0A1N6GW43"/>
<name>A0A1N6GW43_9FLAO</name>
<evidence type="ECO:0000313" key="7">
    <source>
        <dbReference type="Proteomes" id="UP000185207"/>
    </source>
</evidence>
<protein>
    <submittedName>
        <fullName evidence="6">Bacteriophage holin family protein</fullName>
    </submittedName>
</protein>
<feature type="transmembrane region" description="Helical" evidence="5">
    <location>
        <begin position="12"/>
        <end position="33"/>
    </location>
</feature>
<dbReference type="OrthoDB" id="1261791at2"/>
<feature type="transmembrane region" description="Helical" evidence="5">
    <location>
        <begin position="39"/>
        <end position="59"/>
    </location>
</feature>
<proteinExistence type="predicted"/>
<keyword evidence="3 5" id="KW-1133">Transmembrane helix</keyword>
<dbReference type="Pfam" id="PF05105">
    <property type="entry name" value="Phage_holin_4_1"/>
    <property type="match status" value="1"/>
</dbReference>